<dbReference type="KEGG" id="phu:Phum_PHUM379870"/>
<dbReference type="HOGENOM" id="CLU_659389_0_0_1"/>
<feature type="compositionally biased region" description="Low complexity" evidence="2">
    <location>
        <begin position="256"/>
        <end position="274"/>
    </location>
</feature>
<dbReference type="EnsemblMetazoa" id="PHUM379870-RA">
    <property type="protein sequence ID" value="PHUM379870-PA"/>
    <property type="gene ID" value="PHUM379870"/>
</dbReference>
<keyword evidence="1" id="KW-0862">Zinc</keyword>
<dbReference type="RefSeq" id="XP_002428420.1">
    <property type="nucleotide sequence ID" value="XM_002428375.1"/>
</dbReference>
<feature type="domain" description="C2H2-type" evidence="3">
    <location>
        <begin position="329"/>
        <end position="356"/>
    </location>
</feature>
<dbReference type="SUPFAM" id="SSF57667">
    <property type="entry name" value="beta-beta-alpha zinc fingers"/>
    <property type="match status" value="1"/>
</dbReference>
<evidence type="ECO:0000313" key="6">
    <source>
        <dbReference type="Proteomes" id="UP000009046"/>
    </source>
</evidence>
<reference evidence="4" key="1">
    <citation type="submission" date="2007-04" db="EMBL/GenBank/DDBJ databases">
        <title>Annotation of Pediculus humanus corporis strain USDA.</title>
        <authorList>
            <person name="Kirkness E."/>
            <person name="Hannick L."/>
            <person name="Hass B."/>
            <person name="Bruggner R."/>
            <person name="Lawson D."/>
            <person name="Bidwell S."/>
            <person name="Joardar V."/>
            <person name="Caler E."/>
            <person name="Walenz B."/>
            <person name="Inman J."/>
            <person name="Schobel S."/>
            <person name="Galinsky K."/>
            <person name="Amedeo P."/>
            <person name="Strausberg R."/>
        </authorList>
    </citation>
    <scope>NUCLEOTIDE SEQUENCE</scope>
    <source>
        <strain evidence="4">USDA</strain>
    </source>
</reference>
<evidence type="ECO:0000259" key="3">
    <source>
        <dbReference type="PROSITE" id="PS50157"/>
    </source>
</evidence>
<keyword evidence="1" id="KW-0863">Zinc-finger</keyword>
<dbReference type="PROSITE" id="PS00028">
    <property type="entry name" value="ZINC_FINGER_C2H2_1"/>
    <property type="match status" value="2"/>
</dbReference>
<reference evidence="5" key="3">
    <citation type="submission" date="2021-02" db="UniProtKB">
        <authorList>
            <consortium name="EnsemblMetazoa"/>
        </authorList>
    </citation>
    <scope>IDENTIFICATION</scope>
    <source>
        <strain evidence="5">USDA</strain>
    </source>
</reference>
<dbReference type="GeneID" id="8237210"/>
<dbReference type="OrthoDB" id="3533395at2759"/>
<reference evidence="4" key="2">
    <citation type="submission" date="2007-04" db="EMBL/GenBank/DDBJ databases">
        <title>The genome of the human body louse.</title>
        <authorList>
            <consortium name="The Human Body Louse Genome Consortium"/>
            <person name="Kirkness E."/>
            <person name="Walenz B."/>
            <person name="Hass B."/>
            <person name="Bruggner R."/>
            <person name="Strausberg R."/>
        </authorList>
    </citation>
    <scope>NUCLEOTIDE SEQUENCE</scope>
    <source>
        <strain evidence="4">USDA</strain>
    </source>
</reference>
<evidence type="ECO:0000256" key="2">
    <source>
        <dbReference type="SAM" id="MobiDB-lite"/>
    </source>
</evidence>
<dbReference type="InterPro" id="IPR036236">
    <property type="entry name" value="Znf_C2H2_sf"/>
</dbReference>
<protein>
    <recommendedName>
        <fullName evidence="3">C2H2-type domain-containing protein</fullName>
    </recommendedName>
</protein>
<dbReference type="GO" id="GO:0008270">
    <property type="term" value="F:zinc ion binding"/>
    <property type="evidence" value="ECO:0007669"/>
    <property type="project" value="UniProtKB-KW"/>
</dbReference>
<name>E0VQM6_PEDHC</name>
<evidence type="ECO:0000256" key="1">
    <source>
        <dbReference type="PROSITE-ProRule" id="PRU00042"/>
    </source>
</evidence>
<feature type="compositionally biased region" description="Basic and acidic residues" evidence="2">
    <location>
        <begin position="275"/>
        <end position="294"/>
    </location>
</feature>
<sequence>MKNATKKNTKEEINKKLLKLYSDSLDSDRYVLDFDKKYDFFTNDETLILKFSSNWFSPEKYSFYLTSSNSIKTLSKNGSDHEDDTKTKYESLPVIDKSLATNNCLSRDLEILGRTPYQIGVEGEKFRVVAATLQKCNSPFVQRTFHFTANGIVEALNKKSSDAGESGTIIPILKRSVNRSTTHQKVLRIRRFRVIKKEDLILDKCTLPKKIKIANGEKTTRFLTVRIRSKNLNSENGFPLVQSEGSTSLGREETVETVSSTTTTTTITTENINESEQRENDKKTVTDSDLKNDDADAATTEENCKEKTEDAIPIKLEEIERETAVKETFTCENCGKQFSTYLHCLTHIRSHQKQSCQFCSKRFLTAKILRDHIKIQHPEESTRCNVPEDRITTATSKFGRTRQVLNIAGLRSKYRML</sequence>
<feature type="region of interest" description="Disordered" evidence="2">
    <location>
        <begin position="236"/>
        <end position="306"/>
    </location>
</feature>
<proteinExistence type="predicted"/>
<dbReference type="PROSITE" id="PS50157">
    <property type="entry name" value="ZINC_FINGER_C2H2_2"/>
    <property type="match status" value="2"/>
</dbReference>
<dbReference type="CTD" id="8237210"/>
<keyword evidence="1" id="KW-0479">Metal-binding</keyword>
<evidence type="ECO:0000313" key="5">
    <source>
        <dbReference type="EnsemblMetazoa" id="PHUM379870-PA"/>
    </source>
</evidence>
<dbReference type="SMART" id="SM00355">
    <property type="entry name" value="ZnF_C2H2"/>
    <property type="match status" value="2"/>
</dbReference>
<gene>
    <name evidence="5" type="primary">8237210</name>
    <name evidence="4" type="ORF">Phum_PHUM379870</name>
</gene>
<dbReference type="VEuPathDB" id="VectorBase:PHUM379870"/>
<dbReference type="AlphaFoldDB" id="E0VQM6"/>
<accession>E0VQM6</accession>
<dbReference type="Gene3D" id="3.30.160.60">
    <property type="entry name" value="Classic Zinc Finger"/>
    <property type="match status" value="1"/>
</dbReference>
<dbReference type="EMBL" id="DS235430">
    <property type="protein sequence ID" value="EEB15682.1"/>
    <property type="molecule type" value="Genomic_DNA"/>
</dbReference>
<dbReference type="InParanoid" id="E0VQM6"/>
<dbReference type="Proteomes" id="UP000009046">
    <property type="component" value="Unassembled WGS sequence"/>
</dbReference>
<organism>
    <name type="scientific">Pediculus humanus subsp. corporis</name>
    <name type="common">Body louse</name>
    <dbReference type="NCBI Taxonomy" id="121224"/>
    <lineage>
        <taxon>Eukaryota</taxon>
        <taxon>Metazoa</taxon>
        <taxon>Ecdysozoa</taxon>
        <taxon>Arthropoda</taxon>
        <taxon>Hexapoda</taxon>
        <taxon>Insecta</taxon>
        <taxon>Pterygota</taxon>
        <taxon>Neoptera</taxon>
        <taxon>Paraneoptera</taxon>
        <taxon>Psocodea</taxon>
        <taxon>Troctomorpha</taxon>
        <taxon>Phthiraptera</taxon>
        <taxon>Anoplura</taxon>
        <taxon>Pediculidae</taxon>
        <taxon>Pediculus</taxon>
    </lineage>
</organism>
<keyword evidence="6" id="KW-1185">Reference proteome</keyword>
<evidence type="ECO:0000313" key="4">
    <source>
        <dbReference type="EMBL" id="EEB15682.1"/>
    </source>
</evidence>
<dbReference type="InterPro" id="IPR013087">
    <property type="entry name" value="Znf_C2H2_type"/>
</dbReference>
<dbReference type="EMBL" id="AAZO01004437">
    <property type="status" value="NOT_ANNOTATED_CDS"/>
    <property type="molecule type" value="Genomic_DNA"/>
</dbReference>
<feature type="domain" description="C2H2-type" evidence="3">
    <location>
        <begin position="354"/>
        <end position="382"/>
    </location>
</feature>